<gene>
    <name evidence="1" type="ORF">DPEC_G00211170</name>
</gene>
<evidence type="ECO:0000313" key="2">
    <source>
        <dbReference type="Proteomes" id="UP001157502"/>
    </source>
</evidence>
<organism evidence="1 2">
    <name type="scientific">Dallia pectoralis</name>
    <name type="common">Alaska blackfish</name>
    <dbReference type="NCBI Taxonomy" id="75939"/>
    <lineage>
        <taxon>Eukaryota</taxon>
        <taxon>Metazoa</taxon>
        <taxon>Chordata</taxon>
        <taxon>Craniata</taxon>
        <taxon>Vertebrata</taxon>
        <taxon>Euteleostomi</taxon>
        <taxon>Actinopterygii</taxon>
        <taxon>Neopterygii</taxon>
        <taxon>Teleostei</taxon>
        <taxon>Protacanthopterygii</taxon>
        <taxon>Esociformes</taxon>
        <taxon>Umbridae</taxon>
        <taxon>Dallia</taxon>
    </lineage>
</organism>
<name>A0ACC2G657_DALPE</name>
<evidence type="ECO:0000313" key="1">
    <source>
        <dbReference type="EMBL" id="KAJ7999031.1"/>
    </source>
</evidence>
<keyword evidence="2" id="KW-1185">Reference proteome</keyword>
<proteinExistence type="predicted"/>
<protein>
    <submittedName>
        <fullName evidence="1">Uncharacterized protein</fullName>
    </submittedName>
</protein>
<accession>A0ACC2G657</accession>
<reference evidence="1" key="1">
    <citation type="submission" date="2021-05" db="EMBL/GenBank/DDBJ databases">
        <authorList>
            <person name="Pan Q."/>
            <person name="Jouanno E."/>
            <person name="Zahm M."/>
            <person name="Klopp C."/>
            <person name="Cabau C."/>
            <person name="Louis A."/>
            <person name="Berthelot C."/>
            <person name="Parey E."/>
            <person name="Roest Crollius H."/>
            <person name="Montfort J."/>
            <person name="Robinson-Rechavi M."/>
            <person name="Bouchez O."/>
            <person name="Lampietro C."/>
            <person name="Lopez Roques C."/>
            <person name="Donnadieu C."/>
            <person name="Postlethwait J."/>
            <person name="Bobe J."/>
            <person name="Dillon D."/>
            <person name="Chandos A."/>
            <person name="von Hippel F."/>
            <person name="Guiguen Y."/>
        </authorList>
    </citation>
    <scope>NUCLEOTIDE SEQUENCE</scope>
    <source>
        <strain evidence="1">YG-Jan2019</strain>
    </source>
</reference>
<dbReference type="EMBL" id="CM055744">
    <property type="protein sequence ID" value="KAJ7999031.1"/>
    <property type="molecule type" value="Genomic_DNA"/>
</dbReference>
<dbReference type="Proteomes" id="UP001157502">
    <property type="component" value="Chromosome 17"/>
</dbReference>
<comment type="caution">
    <text evidence="1">The sequence shown here is derived from an EMBL/GenBank/DDBJ whole genome shotgun (WGS) entry which is preliminary data.</text>
</comment>
<sequence length="120" mass="13351">MLSRFSVCSLNVKRAANRQLWRSASFRERKTLTGVLVREGLDRPGHFCLVKGFVVTVSLLFPVVSSTLPVWPGLHWSVLLSPWGDGPLMSAWPLGISHILSHCRSAPVHRCVISQKPLLP</sequence>